<feature type="compositionally biased region" description="Polar residues" evidence="1">
    <location>
        <begin position="34"/>
        <end position="67"/>
    </location>
</feature>
<feature type="compositionally biased region" description="Polar residues" evidence="1">
    <location>
        <begin position="252"/>
        <end position="263"/>
    </location>
</feature>
<comment type="caution">
    <text evidence="2">The sequence shown here is derived from an EMBL/GenBank/DDBJ whole genome shotgun (WGS) entry which is preliminary data.</text>
</comment>
<sequence>MDNPQNQPGPMPGDDIRVQNAGTNTGSTGLGNDATVSGATSRKGTSARGAQQASGATDAQANSQADQATAGGQPESNTNSQEGTLLDTALNSGKQWIEDSGVLNSVNQLPQSIKDLGNRALDKVNGLSTTQKVVGGAILAAGIGWLATRKGKSSSSSSESSPYNYGRQRDAGSYGRRSYGYQAPDASTSRRPEAGSGRSDSGAPYGNGGSRYGSSASYGTDASSAKSSAGNTGIKSGSGRSDSSYGGASASTDHGAQHSSNSFRSKDDGFRSIE</sequence>
<feature type="compositionally biased region" description="Polar residues" evidence="1">
    <location>
        <begin position="74"/>
        <end position="91"/>
    </location>
</feature>
<feature type="compositionally biased region" description="Basic and acidic residues" evidence="1">
    <location>
        <begin position="264"/>
        <end position="274"/>
    </location>
</feature>
<evidence type="ECO:0000313" key="3">
    <source>
        <dbReference type="Proteomes" id="UP000664369"/>
    </source>
</evidence>
<name>A0ABS3QBG0_9BACT</name>
<feature type="compositionally biased region" description="Polar residues" evidence="1">
    <location>
        <begin position="220"/>
        <end position="235"/>
    </location>
</feature>
<feature type="region of interest" description="Disordered" evidence="1">
    <location>
        <begin position="1"/>
        <end position="91"/>
    </location>
</feature>
<organism evidence="2 3">
    <name type="scientific">Hymenobacter negativus</name>
    <dbReference type="NCBI Taxonomy" id="2795026"/>
    <lineage>
        <taxon>Bacteria</taxon>
        <taxon>Pseudomonadati</taxon>
        <taxon>Bacteroidota</taxon>
        <taxon>Cytophagia</taxon>
        <taxon>Cytophagales</taxon>
        <taxon>Hymenobacteraceae</taxon>
        <taxon>Hymenobacter</taxon>
    </lineage>
</organism>
<keyword evidence="3" id="KW-1185">Reference proteome</keyword>
<dbReference type="Proteomes" id="UP000664369">
    <property type="component" value="Unassembled WGS sequence"/>
</dbReference>
<evidence type="ECO:0000256" key="1">
    <source>
        <dbReference type="SAM" id="MobiDB-lite"/>
    </source>
</evidence>
<protein>
    <recommendedName>
        <fullName evidence="4">DUF937 domain-containing protein</fullName>
    </recommendedName>
</protein>
<evidence type="ECO:0000313" key="2">
    <source>
        <dbReference type="EMBL" id="MBO2008451.1"/>
    </source>
</evidence>
<feature type="compositionally biased region" description="Low complexity" evidence="1">
    <location>
        <begin position="237"/>
        <end position="251"/>
    </location>
</feature>
<dbReference type="EMBL" id="JAGETZ010000002">
    <property type="protein sequence ID" value="MBO2008451.1"/>
    <property type="molecule type" value="Genomic_DNA"/>
</dbReference>
<gene>
    <name evidence="2" type="ORF">J4E00_05255</name>
</gene>
<accession>A0ABS3QBG0</accession>
<evidence type="ECO:0008006" key="4">
    <source>
        <dbReference type="Google" id="ProtNLM"/>
    </source>
</evidence>
<proteinExistence type="predicted"/>
<feature type="region of interest" description="Disordered" evidence="1">
    <location>
        <begin position="148"/>
        <end position="274"/>
    </location>
</feature>
<reference evidence="2 3" key="1">
    <citation type="submission" date="2021-03" db="EMBL/GenBank/DDBJ databases">
        <authorList>
            <person name="Kim M.K."/>
        </authorList>
    </citation>
    <scope>NUCLEOTIDE SEQUENCE [LARGE SCALE GENOMIC DNA]</scope>
    <source>
        <strain evidence="2 3">BT442</strain>
    </source>
</reference>
<dbReference type="RefSeq" id="WP_208173977.1">
    <property type="nucleotide sequence ID" value="NZ_JAGETZ010000002.1"/>
</dbReference>
<feature type="compositionally biased region" description="Low complexity" evidence="1">
    <location>
        <begin position="148"/>
        <end position="161"/>
    </location>
</feature>